<comment type="caution">
    <text evidence="2">The sequence shown here is derived from an EMBL/GenBank/DDBJ whole genome shotgun (WGS) entry which is preliminary data.</text>
</comment>
<evidence type="ECO:0008006" key="4">
    <source>
        <dbReference type="Google" id="ProtNLM"/>
    </source>
</evidence>
<reference evidence="2 3" key="1">
    <citation type="submission" date="2020-11" db="EMBL/GenBank/DDBJ databases">
        <title>Pseudonocardia abyssalis sp. nov. and Pseudonocardia oceani sp. nov., description and phylogenomic analysis of two novel actinomycetes isolated from the deep Southern Ocean.</title>
        <authorList>
            <person name="Parra J."/>
        </authorList>
    </citation>
    <scope>NUCLEOTIDE SEQUENCE [LARGE SCALE GENOMIC DNA]</scope>
    <source>
        <strain evidence="2 3">KRD-168</strain>
    </source>
</reference>
<keyword evidence="1" id="KW-0472">Membrane</keyword>
<protein>
    <recommendedName>
        <fullName evidence="4">Nuclear transport factor 2 family protein</fullName>
    </recommendedName>
</protein>
<organism evidence="2 3">
    <name type="scientific">Pseudonocardia abyssalis</name>
    <dbReference type="NCBI Taxonomy" id="2792008"/>
    <lineage>
        <taxon>Bacteria</taxon>
        <taxon>Bacillati</taxon>
        <taxon>Actinomycetota</taxon>
        <taxon>Actinomycetes</taxon>
        <taxon>Pseudonocardiales</taxon>
        <taxon>Pseudonocardiaceae</taxon>
        <taxon>Pseudonocardia</taxon>
    </lineage>
</organism>
<accession>A0ABS6UNJ1</accession>
<dbReference type="RefSeq" id="WP_218605155.1">
    <property type="nucleotide sequence ID" value="NZ_JADQDJ010000309.1"/>
</dbReference>
<evidence type="ECO:0000256" key="1">
    <source>
        <dbReference type="SAM" id="Phobius"/>
    </source>
</evidence>
<gene>
    <name evidence="2" type="ORF">I4I81_06110</name>
</gene>
<name>A0ABS6UNJ1_9PSEU</name>
<evidence type="ECO:0000313" key="2">
    <source>
        <dbReference type="EMBL" id="MBW0133825.1"/>
    </source>
</evidence>
<evidence type="ECO:0000313" key="3">
    <source>
        <dbReference type="Proteomes" id="UP000694287"/>
    </source>
</evidence>
<sequence length="163" mass="16621">MTDTDRPGPRPAGPDAATRGPNRVLLLALAAVALVATLAGVVIAQRSGPGYDPATPEGTVQAYLDAVLHGDADRAAGLLAPGSPCAVADLDRAALPVDVRVTLREVRVTGDTARVDVDAALPSGDLFGGTETFEQHVLRLARHDGTWLLTGEPWPAAGCGTAG</sequence>
<dbReference type="EMBL" id="JADQDK010000001">
    <property type="protein sequence ID" value="MBW0133825.1"/>
    <property type="molecule type" value="Genomic_DNA"/>
</dbReference>
<keyword evidence="1" id="KW-0812">Transmembrane</keyword>
<keyword evidence="1" id="KW-1133">Transmembrane helix</keyword>
<feature type="transmembrane region" description="Helical" evidence="1">
    <location>
        <begin position="24"/>
        <end position="44"/>
    </location>
</feature>
<proteinExistence type="predicted"/>
<dbReference type="Proteomes" id="UP000694287">
    <property type="component" value="Unassembled WGS sequence"/>
</dbReference>
<keyword evidence="3" id="KW-1185">Reference proteome</keyword>